<keyword evidence="8" id="KW-1185">Reference proteome</keyword>
<dbReference type="InterPro" id="IPR022761">
    <property type="entry name" value="Fumarate_lyase_N"/>
</dbReference>
<dbReference type="InterPro" id="IPR018951">
    <property type="entry name" value="Fumarase_C_C"/>
</dbReference>
<proteinExistence type="inferred from homology"/>
<dbReference type="PROSITE" id="PS00163">
    <property type="entry name" value="FUMARATE_LYASES"/>
    <property type="match status" value="1"/>
</dbReference>
<dbReference type="SUPFAM" id="SSF48557">
    <property type="entry name" value="L-aspartase-like"/>
    <property type="match status" value="1"/>
</dbReference>
<dbReference type="Pfam" id="PF00206">
    <property type="entry name" value="Lyase_1"/>
    <property type="match status" value="1"/>
</dbReference>
<gene>
    <name evidence="7" type="ORF">SAMN04488540_105205</name>
</gene>
<dbReference type="PRINTS" id="PR00149">
    <property type="entry name" value="FUMRATELYASE"/>
</dbReference>
<sequence>MKKRSKHAARRPRSQLRVAAGPKQAQAAESPLPQSNERQADGEVLWGKQTQASLRYFNIGEHRFSPRFIAVLVTIKRACAQVNRQHRRLTAEHCDAIVWACDAILAGDHGAQFPLRIWQTGSGTQTNMNVNEVIASLANSYLAESGQGGAQPESIHPNDHVNRSQSSNDVFPCAMHILVATQTQQQLLPALALMDRVLSQKQAEFHEIYSVGRTHLMDALPIRSGAILSAYLSQLTAARNAIEQSLEAVYSLALGGTAVGSGANAPAQFGQQVIALLAAHYQLPFSQHPNLYAAVSSEDALLRYSAALKQLAASLQKMANDFRLLGSGPRCGFNEWHLPANEPGSSIMPGKVNPTQCEALSMVCLQIFGNDLTVALAVSSGQLQLNTYRPVILHNLLESIDLLSDAMNAFSEHCIDGFTLNQAQIDLNMRNNLSVITLLTPELGYDVAAEIARTAQLKNLPLSAAAEILGLYTQEQFELLLLESLNRHFSAIK</sequence>
<evidence type="ECO:0000256" key="1">
    <source>
        <dbReference type="ARBA" id="ARBA00009084"/>
    </source>
</evidence>
<dbReference type="GO" id="GO:0004333">
    <property type="term" value="F:fumarate hydratase activity"/>
    <property type="evidence" value="ECO:0007669"/>
    <property type="project" value="UniProtKB-EC"/>
</dbReference>
<dbReference type="OrthoDB" id="9802809at2"/>
<protein>
    <recommendedName>
        <fullName evidence="2">fumarate hydratase</fullName>
        <ecNumber evidence="2">4.2.1.2</ecNumber>
    </recommendedName>
</protein>
<dbReference type="AlphaFoldDB" id="A0A1G8RKN9"/>
<dbReference type="InterPro" id="IPR024083">
    <property type="entry name" value="Fumarase/histidase_N"/>
</dbReference>
<name>A0A1G8RKN9_9GAMM</name>
<dbReference type="GO" id="GO:0006106">
    <property type="term" value="P:fumarate metabolic process"/>
    <property type="evidence" value="ECO:0007669"/>
    <property type="project" value="InterPro"/>
</dbReference>
<organism evidence="7 8">
    <name type="scientific">Ferrimonas sediminum</name>
    <dbReference type="NCBI Taxonomy" id="718193"/>
    <lineage>
        <taxon>Bacteria</taxon>
        <taxon>Pseudomonadati</taxon>
        <taxon>Pseudomonadota</taxon>
        <taxon>Gammaproteobacteria</taxon>
        <taxon>Alteromonadales</taxon>
        <taxon>Ferrimonadaceae</taxon>
        <taxon>Ferrimonas</taxon>
    </lineage>
</organism>
<accession>A0A1G8RKN9</accession>
<dbReference type="PANTHER" id="PTHR11444">
    <property type="entry name" value="ASPARTATEAMMONIA/ARGININOSUCCINATE/ADENYLOSUCCINATE LYASE"/>
    <property type="match status" value="1"/>
</dbReference>
<dbReference type="InterPro" id="IPR020557">
    <property type="entry name" value="Fumarate_lyase_CS"/>
</dbReference>
<evidence type="ECO:0000259" key="5">
    <source>
        <dbReference type="Pfam" id="PF00206"/>
    </source>
</evidence>
<comment type="similarity">
    <text evidence="1">Belongs to the class-II fumarase/aspartase family. Fumarase subfamily.</text>
</comment>
<evidence type="ECO:0000259" key="6">
    <source>
        <dbReference type="Pfam" id="PF10415"/>
    </source>
</evidence>
<feature type="domain" description="Fumarase C C-terminal" evidence="6">
    <location>
        <begin position="436"/>
        <end position="481"/>
    </location>
</feature>
<reference evidence="8" key="1">
    <citation type="submission" date="2016-10" db="EMBL/GenBank/DDBJ databases">
        <authorList>
            <person name="Varghese N."/>
            <person name="Submissions S."/>
        </authorList>
    </citation>
    <scope>NUCLEOTIDE SEQUENCE [LARGE SCALE GENOMIC DNA]</scope>
    <source>
        <strain evidence="8">DSM 23317</strain>
    </source>
</reference>
<dbReference type="InterPro" id="IPR000362">
    <property type="entry name" value="Fumarate_lyase_fam"/>
</dbReference>
<feature type="compositionally biased region" description="Basic residues" evidence="4">
    <location>
        <begin position="1"/>
        <end position="14"/>
    </location>
</feature>
<dbReference type="Pfam" id="PF10415">
    <property type="entry name" value="FumaraseC_C"/>
    <property type="match status" value="1"/>
</dbReference>
<evidence type="ECO:0000256" key="4">
    <source>
        <dbReference type="SAM" id="MobiDB-lite"/>
    </source>
</evidence>
<dbReference type="RefSeq" id="WP_090364820.1">
    <property type="nucleotide sequence ID" value="NZ_FNEM01000005.1"/>
</dbReference>
<dbReference type="Gene3D" id="1.10.40.30">
    <property type="entry name" value="Fumarase/aspartase (C-terminal domain)"/>
    <property type="match status" value="1"/>
</dbReference>
<dbReference type="PANTHER" id="PTHR11444:SF1">
    <property type="entry name" value="FUMARATE HYDRATASE, MITOCHONDRIAL"/>
    <property type="match status" value="1"/>
</dbReference>
<evidence type="ECO:0000313" key="7">
    <source>
        <dbReference type="EMBL" id="SDJ17482.1"/>
    </source>
</evidence>
<dbReference type="InterPro" id="IPR005677">
    <property type="entry name" value="Fum_hydII"/>
</dbReference>
<dbReference type="EMBL" id="FNEM01000005">
    <property type="protein sequence ID" value="SDJ17482.1"/>
    <property type="molecule type" value="Genomic_DNA"/>
</dbReference>
<dbReference type="Gene3D" id="1.20.200.10">
    <property type="entry name" value="Fumarase/aspartase (Central domain)"/>
    <property type="match status" value="1"/>
</dbReference>
<dbReference type="FunFam" id="1.20.200.10:FF:000001">
    <property type="entry name" value="Fumarate hydratase, mitochondrial"/>
    <property type="match status" value="1"/>
</dbReference>
<evidence type="ECO:0000256" key="2">
    <source>
        <dbReference type="ARBA" id="ARBA00012921"/>
    </source>
</evidence>
<feature type="region of interest" description="Disordered" evidence="4">
    <location>
        <begin position="1"/>
        <end position="38"/>
    </location>
</feature>
<dbReference type="Proteomes" id="UP000199527">
    <property type="component" value="Unassembled WGS sequence"/>
</dbReference>
<dbReference type="GO" id="GO:0006108">
    <property type="term" value="P:malate metabolic process"/>
    <property type="evidence" value="ECO:0007669"/>
    <property type="project" value="TreeGrafter"/>
</dbReference>
<dbReference type="Gene3D" id="1.10.275.10">
    <property type="entry name" value="Fumarase/aspartase (N-terminal domain)"/>
    <property type="match status" value="1"/>
</dbReference>
<dbReference type="EC" id="4.2.1.2" evidence="2"/>
<keyword evidence="3" id="KW-0456">Lyase</keyword>
<dbReference type="InterPro" id="IPR008948">
    <property type="entry name" value="L-Aspartase-like"/>
</dbReference>
<dbReference type="GO" id="GO:0006099">
    <property type="term" value="P:tricarboxylic acid cycle"/>
    <property type="evidence" value="ECO:0007669"/>
    <property type="project" value="InterPro"/>
</dbReference>
<evidence type="ECO:0000256" key="3">
    <source>
        <dbReference type="ARBA" id="ARBA00023239"/>
    </source>
</evidence>
<evidence type="ECO:0000313" key="8">
    <source>
        <dbReference type="Proteomes" id="UP000199527"/>
    </source>
</evidence>
<feature type="domain" description="Fumarate lyase N-terminal" evidence="5">
    <location>
        <begin position="43"/>
        <end position="369"/>
    </location>
</feature>